<accession>A0A248VXV3</accession>
<dbReference type="AlphaFoldDB" id="A0A248VXV3"/>
<sequence>MMMTVIVREVVDGWLIAMNDEIGKRAAPGAVFRMGRMSTDGRYPVVETLQPGWSSGTQYFMPFKDETEVREFLLGLGFTELPRWTPGTPPLSFDKPH</sequence>
<evidence type="ECO:0000313" key="1">
    <source>
        <dbReference type="EMBL" id="ASW03861.1"/>
    </source>
</evidence>
<keyword evidence="2" id="KW-1185">Reference proteome</keyword>
<keyword evidence="1" id="KW-0614">Plasmid</keyword>
<dbReference type="KEGG" id="parb:CJU94_37460"/>
<dbReference type="OrthoDB" id="9808897at2"/>
<proteinExistence type="predicted"/>
<geneLocation type="plasmid" evidence="1 2">
    <name>pBN2</name>
</geneLocation>
<evidence type="ECO:0000313" key="2">
    <source>
        <dbReference type="Proteomes" id="UP000215158"/>
    </source>
</evidence>
<reference evidence="1 2" key="1">
    <citation type="submission" date="2017-08" db="EMBL/GenBank/DDBJ databases">
        <title>Identification and genetic characteristics of simultaneous BTEX- and naphthalene-degrading Paraburkholderia sp. BN5 isolated from petroleum-contaminated soil.</title>
        <authorList>
            <person name="Lee Y."/>
            <person name="Jeon C.O."/>
        </authorList>
    </citation>
    <scope>NUCLEOTIDE SEQUENCE [LARGE SCALE GENOMIC DNA]</scope>
    <source>
        <strain evidence="1 2">BN5</strain>
        <plasmid evidence="1 2">pBN2</plasmid>
    </source>
</reference>
<name>A0A248VXV3_9BURK</name>
<dbReference type="Proteomes" id="UP000215158">
    <property type="component" value="Plasmid pBN2"/>
</dbReference>
<dbReference type="EMBL" id="CP022992">
    <property type="protein sequence ID" value="ASW03861.1"/>
    <property type="molecule type" value="Genomic_DNA"/>
</dbReference>
<organism evidence="1 2">
    <name type="scientific">Paraburkholderia aromaticivorans</name>
    <dbReference type="NCBI Taxonomy" id="2026199"/>
    <lineage>
        <taxon>Bacteria</taxon>
        <taxon>Pseudomonadati</taxon>
        <taxon>Pseudomonadota</taxon>
        <taxon>Betaproteobacteria</taxon>
        <taxon>Burkholderiales</taxon>
        <taxon>Burkholderiaceae</taxon>
        <taxon>Paraburkholderia</taxon>
    </lineage>
</organism>
<protein>
    <submittedName>
        <fullName evidence="1">Uncharacterized protein</fullName>
    </submittedName>
</protein>
<gene>
    <name evidence="1" type="ORF">CJU94_37460</name>
</gene>